<dbReference type="PANTHER" id="PTHR31321">
    <property type="entry name" value="ACYL-COA THIOESTER HYDROLASE YBHC-RELATED"/>
    <property type="match status" value="1"/>
</dbReference>
<evidence type="ECO:0000313" key="1">
    <source>
        <dbReference type="EMBL" id="NSL56415.1"/>
    </source>
</evidence>
<dbReference type="InterPro" id="IPR011050">
    <property type="entry name" value="Pectin_lyase_fold/virulence"/>
</dbReference>
<keyword evidence="2" id="KW-1185">Reference proteome</keyword>
<keyword evidence="1" id="KW-0456">Lyase</keyword>
<reference evidence="1 2" key="1">
    <citation type="submission" date="2020-06" db="EMBL/GenBank/DDBJ databases">
        <title>Draft genome of Uliginosibacterium sp. IMCC34675.</title>
        <authorList>
            <person name="Song J."/>
        </authorList>
    </citation>
    <scope>NUCLEOTIDE SEQUENCE [LARGE SCALE GENOMIC DNA]</scope>
    <source>
        <strain evidence="1 2">IMCC34675</strain>
    </source>
</reference>
<gene>
    <name evidence="1" type="ORF">HJ583_015380</name>
</gene>
<dbReference type="InterPro" id="IPR012334">
    <property type="entry name" value="Pectin_lyas_fold"/>
</dbReference>
<comment type="caution">
    <text evidence="1">The sequence shown here is derived from an EMBL/GenBank/DDBJ whole genome shotgun (WGS) entry which is preliminary data.</text>
</comment>
<sequence>MVPANGATGAYVDTTLQITFDSAPTLGSSGYIYVYKSSDNTLVDKISLNVFSTGSWADDATASTPALTASALSTYNTTTLPLLATANTEVDKIGNVSTLTQYRWVLYRPVTISGKTATIKLHDNKLAPSTGYYVLMDSGVLNGNINGSAYNGISSSSVWGFTTKADPVSTTDIVVDDDGSADYRTVQGALNWLLKNCGGTNASTTCGTSAKTITIKNGTYTEMLYARNLNNLTIKGETRDGAIVQYDMYNDFNPGTGGSATLATVTGTNLAAGKAQKAKDGLYRAYLGGGRPVFLVEGSDLLNLTQFTLQNTHVKDASYNNQAETIYYNSSTLNGSRLTASYMNFFSTQDTIQAKGWTWIYKSLVKGDVDYIWGATFATLIEDSELRTVVDTSDPTKGGYVIEARAAYGYPGFVVLNSSLTKEAGVPDNTTMLARQAGTFAVATYCNTMMTSGSLGNANYGCNNVAFINTKMGTHINTAGWDYTYVPPITSATTTTGYRESGSMNLSGATLDVSGRSLTYASTTQDLSGLNATAKVFAQWNSNAGWAPTAASCTTSACTTSK</sequence>
<accession>A0ABX2IQK1</accession>
<organism evidence="1 2">
    <name type="scientific">Uliginosibacterium aquaticum</name>
    <dbReference type="NCBI Taxonomy" id="2731212"/>
    <lineage>
        <taxon>Bacteria</taxon>
        <taxon>Pseudomonadati</taxon>
        <taxon>Pseudomonadota</taxon>
        <taxon>Betaproteobacteria</taxon>
        <taxon>Rhodocyclales</taxon>
        <taxon>Zoogloeaceae</taxon>
        <taxon>Uliginosibacterium</taxon>
    </lineage>
</organism>
<dbReference type="GO" id="GO:0016829">
    <property type="term" value="F:lyase activity"/>
    <property type="evidence" value="ECO:0007669"/>
    <property type="project" value="UniProtKB-KW"/>
</dbReference>
<proteinExistence type="predicted"/>
<dbReference type="Proteomes" id="UP000778523">
    <property type="component" value="Unassembled WGS sequence"/>
</dbReference>
<dbReference type="Gene3D" id="2.160.20.10">
    <property type="entry name" value="Single-stranded right-handed beta-helix, Pectin lyase-like"/>
    <property type="match status" value="1"/>
</dbReference>
<dbReference type="SUPFAM" id="SSF51126">
    <property type="entry name" value="Pectin lyase-like"/>
    <property type="match status" value="1"/>
</dbReference>
<evidence type="ECO:0000313" key="2">
    <source>
        <dbReference type="Proteomes" id="UP000778523"/>
    </source>
</evidence>
<dbReference type="PANTHER" id="PTHR31321:SF57">
    <property type="entry name" value="PECTINESTERASE 53-RELATED"/>
    <property type="match status" value="1"/>
</dbReference>
<protein>
    <submittedName>
        <fullName evidence="1">Pectate lyase</fullName>
    </submittedName>
</protein>
<name>A0ABX2IQK1_9RHOO</name>
<dbReference type="EMBL" id="JABCSC020000004">
    <property type="protein sequence ID" value="NSL56415.1"/>
    <property type="molecule type" value="Genomic_DNA"/>
</dbReference>